<evidence type="ECO:0000313" key="2">
    <source>
        <dbReference type="Proteomes" id="UP001207582"/>
    </source>
</evidence>
<proteinExistence type="predicted"/>
<gene>
    <name evidence="1" type="ORF">OM960_15865</name>
</gene>
<reference evidence="1 2" key="1">
    <citation type="submission" date="2022-10" db="EMBL/GenBank/DDBJ databases">
        <title>Defluviimonas sp. CAU 1641 isolated from mud.</title>
        <authorList>
            <person name="Kim W."/>
        </authorList>
    </citation>
    <scope>NUCLEOTIDE SEQUENCE [LARGE SCALE GENOMIC DNA]</scope>
    <source>
        <strain evidence="1 2">CAU 1641</strain>
    </source>
</reference>
<sequence length="251" mass="27596">MPIIAQQHAWKDRDHVPSAAWPEDCYVQWGGNGVVLEREGGGYDTAFFEAFPKAGGFIRGEGETIAAAEAAALAQFRRESGCQHRWSRKDYTNGGTICRDCGGFKMTMKPIVSLGSWREPLNSHELDRAISGDLAPSPADDLNTPGRARRSRRAWLRLRMHGFLLPEIPAEADRDCVLKESPHGRACRDIICEKIHQAGGFDAALPPEGAGAMSMLFGALSRLSLQSAYKAWQRDRAAAEADDNQTPTMEI</sequence>
<accession>A0ABT3J5T8</accession>
<dbReference type="EMBL" id="JAPDOG010000014">
    <property type="protein sequence ID" value="MCW3783026.1"/>
    <property type="molecule type" value="Genomic_DNA"/>
</dbReference>
<comment type="caution">
    <text evidence="1">The sequence shown here is derived from an EMBL/GenBank/DDBJ whole genome shotgun (WGS) entry which is preliminary data.</text>
</comment>
<evidence type="ECO:0000313" key="1">
    <source>
        <dbReference type="EMBL" id="MCW3783026.1"/>
    </source>
</evidence>
<dbReference type="RefSeq" id="WP_264772661.1">
    <property type="nucleotide sequence ID" value="NZ_JAPDOG010000014.1"/>
</dbReference>
<organism evidence="1 2">
    <name type="scientific">Defluviimonas salinarum</name>
    <dbReference type="NCBI Taxonomy" id="2992147"/>
    <lineage>
        <taxon>Bacteria</taxon>
        <taxon>Pseudomonadati</taxon>
        <taxon>Pseudomonadota</taxon>
        <taxon>Alphaproteobacteria</taxon>
        <taxon>Rhodobacterales</taxon>
        <taxon>Paracoccaceae</taxon>
        <taxon>Albidovulum</taxon>
    </lineage>
</organism>
<dbReference type="Proteomes" id="UP001207582">
    <property type="component" value="Unassembled WGS sequence"/>
</dbReference>
<keyword evidence="2" id="KW-1185">Reference proteome</keyword>
<protein>
    <submittedName>
        <fullName evidence="1">Uncharacterized protein</fullName>
    </submittedName>
</protein>
<name>A0ABT3J5T8_9RHOB</name>